<gene>
    <name evidence="2" type="ORF">EOD41_10560</name>
</gene>
<evidence type="ECO:0000256" key="1">
    <source>
        <dbReference type="SAM" id="SignalP"/>
    </source>
</evidence>
<feature type="signal peptide" evidence="1">
    <location>
        <begin position="1"/>
        <end position="23"/>
    </location>
</feature>
<comment type="caution">
    <text evidence="2">The sequence shown here is derived from an EMBL/GenBank/DDBJ whole genome shotgun (WGS) entry which is preliminary data.</text>
</comment>
<organism evidence="2 3">
    <name type="scientific">Mucilaginibacter limnophilus</name>
    <dbReference type="NCBI Taxonomy" id="1932778"/>
    <lineage>
        <taxon>Bacteria</taxon>
        <taxon>Pseudomonadati</taxon>
        <taxon>Bacteroidota</taxon>
        <taxon>Sphingobacteriia</taxon>
        <taxon>Sphingobacteriales</taxon>
        <taxon>Sphingobacteriaceae</taxon>
        <taxon>Mucilaginibacter</taxon>
    </lineage>
</organism>
<dbReference type="RefSeq" id="WP_127704761.1">
    <property type="nucleotide sequence ID" value="NZ_SACK01000003.1"/>
</dbReference>
<dbReference type="EMBL" id="SACK01000003">
    <property type="protein sequence ID" value="RVU01050.1"/>
    <property type="molecule type" value="Genomic_DNA"/>
</dbReference>
<keyword evidence="3" id="KW-1185">Reference proteome</keyword>
<accession>A0A437MTY3</accession>
<feature type="chain" id="PRO_5019404953" evidence="1">
    <location>
        <begin position="24"/>
        <end position="213"/>
    </location>
</feature>
<dbReference type="OrthoDB" id="1467107at2"/>
<sequence length="213" mass="22586">MNSTIFKTAFCLAFSAFALTASAQKTYTEGVITYSVNSPQGEIEAKTYFRGDSSLYSAQQGPADIKIITTKAGNYLAVLVDVPVANMRKAAIATPAEIEEGKAEQPKFTFTPTTETKEISGFKCKKVTVKDPKSGSNFDAWVTNDITVPPGMLTKLFEGAGGVPVQFTTVQMGAAINVTLKTIAADKVPAGTFGIPAGFDRMTLTELKSMGGN</sequence>
<dbReference type="Proteomes" id="UP000282759">
    <property type="component" value="Unassembled WGS sequence"/>
</dbReference>
<protein>
    <submittedName>
        <fullName evidence="2">DUF4412 domain-containing protein</fullName>
    </submittedName>
</protein>
<evidence type="ECO:0000313" key="3">
    <source>
        <dbReference type="Proteomes" id="UP000282759"/>
    </source>
</evidence>
<proteinExistence type="predicted"/>
<keyword evidence="1" id="KW-0732">Signal</keyword>
<reference evidence="2 3" key="1">
    <citation type="submission" date="2019-01" db="EMBL/GenBank/DDBJ databases">
        <authorList>
            <person name="Chen W.-M."/>
        </authorList>
    </citation>
    <scope>NUCLEOTIDE SEQUENCE [LARGE SCALE GENOMIC DNA]</scope>
    <source>
        <strain evidence="2 3">YBJ-36</strain>
    </source>
</reference>
<dbReference type="AlphaFoldDB" id="A0A437MTY3"/>
<evidence type="ECO:0000313" key="2">
    <source>
        <dbReference type="EMBL" id="RVU01050.1"/>
    </source>
</evidence>
<name>A0A437MTY3_9SPHI</name>